<dbReference type="VEuPathDB" id="FungiDB:ASPVEDRAFT_224728"/>
<keyword evidence="1" id="KW-0812">Transmembrane</keyword>
<gene>
    <name evidence="2" type="ORF">ASPVEDRAFT_224728</name>
</gene>
<dbReference type="GeneID" id="63725000"/>
<keyword evidence="1" id="KW-1133">Transmembrane helix</keyword>
<proteinExistence type="predicted"/>
<protein>
    <submittedName>
        <fullName evidence="2">Uncharacterized protein</fullName>
    </submittedName>
</protein>
<dbReference type="AlphaFoldDB" id="A0A1L9P3W5"/>
<sequence length="68" mass="7782">MYGTRCMGSWFTHENQSIIFFSIALHCLNITIRLSYCSGNKSSKRVLFIITSSSNTRKRNISPKKIPP</sequence>
<reference evidence="3" key="1">
    <citation type="journal article" date="2017" name="Genome Biol.">
        <title>Comparative genomics reveals high biological diversity and specific adaptations in the industrially and medically important fungal genus Aspergillus.</title>
        <authorList>
            <person name="de Vries R.P."/>
            <person name="Riley R."/>
            <person name="Wiebenga A."/>
            <person name="Aguilar-Osorio G."/>
            <person name="Amillis S."/>
            <person name="Uchima C.A."/>
            <person name="Anderluh G."/>
            <person name="Asadollahi M."/>
            <person name="Askin M."/>
            <person name="Barry K."/>
            <person name="Battaglia E."/>
            <person name="Bayram O."/>
            <person name="Benocci T."/>
            <person name="Braus-Stromeyer S.A."/>
            <person name="Caldana C."/>
            <person name="Canovas D."/>
            <person name="Cerqueira G.C."/>
            <person name="Chen F."/>
            <person name="Chen W."/>
            <person name="Choi C."/>
            <person name="Clum A."/>
            <person name="Dos Santos R.A."/>
            <person name="Damasio A.R."/>
            <person name="Diallinas G."/>
            <person name="Emri T."/>
            <person name="Fekete E."/>
            <person name="Flipphi M."/>
            <person name="Freyberg S."/>
            <person name="Gallo A."/>
            <person name="Gournas C."/>
            <person name="Habgood R."/>
            <person name="Hainaut M."/>
            <person name="Harispe M.L."/>
            <person name="Henrissat B."/>
            <person name="Hilden K.S."/>
            <person name="Hope R."/>
            <person name="Hossain A."/>
            <person name="Karabika E."/>
            <person name="Karaffa L."/>
            <person name="Karanyi Z."/>
            <person name="Krasevec N."/>
            <person name="Kuo A."/>
            <person name="Kusch H."/>
            <person name="LaButti K."/>
            <person name="Lagendijk E.L."/>
            <person name="Lapidus A."/>
            <person name="Levasseur A."/>
            <person name="Lindquist E."/>
            <person name="Lipzen A."/>
            <person name="Logrieco A.F."/>
            <person name="MacCabe A."/>
            <person name="Maekelae M.R."/>
            <person name="Malavazi I."/>
            <person name="Melin P."/>
            <person name="Meyer V."/>
            <person name="Mielnichuk N."/>
            <person name="Miskei M."/>
            <person name="Molnar A.P."/>
            <person name="Mule G."/>
            <person name="Ngan C.Y."/>
            <person name="Orejas M."/>
            <person name="Orosz E."/>
            <person name="Ouedraogo J.P."/>
            <person name="Overkamp K.M."/>
            <person name="Park H.-S."/>
            <person name="Perrone G."/>
            <person name="Piumi F."/>
            <person name="Punt P.J."/>
            <person name="Ram A.F."/>
            <person name="Ramon A."/>
            <person name="Rauscher S."/>
            <person name="Record E."/>
            <person name="Riano-Pachon D.M."/>
            <person name="Robert V."/>
            <person name="Roehrig J."/>
            <person name="Ruller R."/>
            <person name="Salamov A."/>
            <person name="Salih N.S."/>
            <person name="Samson R.A."/>
            <person name="Sandor E."/>
            <person name="Sanguinetti M."/>
            <person name="Schuetze T."/>
            <person name="Sepcic K."/>
            <person name="Shelest E."/>
            <person name="Sherlock G."/>
            <person name="Sophianopoulou V."/>
            <person name="Squina F.M."/>
            <person name="Sun H."/>
            <person name="Susca A."/>
            <person name="Todd R.B."/>
            <person name="Tsang A."/>
            <person name="Unkles S.E."/>
            <person name="van de Wiele N."/>
            <person name="van Rossen-Uffink D."/>
            <person name="Oliveira J.V."/>
            <person name="Vesth T.C."/>
            <person name="Visser J."/>
            <person name="Yu J.-H."/>
            <person name="Zhou M."/>
            <person name="Andersen M.R."/>
            <person name="Archer D.B."/>
            <person name="Baker S.E."/>
            <person name="Benoit I."/>
            <person name="Brakhage A.A."/>
            <person name="Braus G.H."/>
            <person name="Fischer R."/>
            <person name="Frisvad J.C."/>
            <person name="Goldman G.H."/>
            <person name="Houbraken J."/>
            <person name="Oakley B."/>
            <person name="Pocsi I."/>
            <person name="Scazzocchio C."/>
            <person name="Seiboth B."/>
            <person name="vanKuyk P.A."/>
            <person name="Wortman J."/>
            <person name="Dyer P.S."/>
            <person name="Grigoriev I.V."/>
        </authorList>
    </citation>
    <scope>NUCLEOTIDE SEQUENCE [LARGE SCALE GENOMIC DNA]</scope>
    <source>
        <strain evidence="3">CBS 583.65</strain>
    </source>
</reference>
<organism evidence="2 3">
    <name type="scientific">Aspergillus versicolor CBS 583.65</name>
    <dbReference type="NCBI Taxonomy" id="1036611"/>
    <lineage>
        <taxon>Eukaryota</taxon>
        <taxon>Fungi</taxon>
        <taxon>Dikarya</taxon>
        <taxon>Ascomycota</taxon>
        <taxon>Pezizomycotina</taxon>
        <taxon>Eurotiomycetes</taxon>
        <taxon>Eurotiomycetidae</taxon>
        <taxon>Eurotiales</taxon>
        <taxon>Aspergillaceae</taxon>
        <taxon>Aspergillus</taxon>
        <taxon>Aspergillus subgen. Nidulantes</taxon>
    </lineage>
</organism>
<keyword evidence="3" id="KW-1185">Reference proteome</keyword>
<evidence type="ECO:0000313" key="2">
    <source>
        <dbReference type="EMBL" id="OJI96227.1"/>
    </source>
</evidence>
<name>A0A1L9P3W5_ASPVE</name>
<dbReference type="Proteomes" id="UP000184073">
    <property type="component" value="Unassembled WGS sequence"/>
</dbReference>
<feature type="transmembrane region" description="Helical" evidence="1">
    <location>
        <begin position="17"/>
        <end position="36"/>
    </location>
</feature>
<evidence type="ECO:0000256" key="1">
    <source>
        <dbReference type="SAM" id="Phobius"/>
    </source>
</evidence>
<dbReference type="EMBL" id="KV878125">
    <property type="protein sequence ID" value="OJI96227.1"/>
    <property type="molecule type" value="Genomic_DNA"/>
</dbReference>
<dbReference type="RefSeq" id="XP_040661990.1">
    <property type="nucleotide sequence ID" value="XM_040809489.1"/>
</dbReference>
<evidence type="ECO:0000313" key="3">
    <source>
        <dbReference type="Proteomes" id="UP000184073"/>
    </source>
</evidence>
<accession>A0A1L9P3W5</accession>
<keyword evidence="1" id="KW-0472">Membrane</keyword>